<dbReference type="SUPFAM" id="SSF48239">
    <property type="entry name" value="Terpenoid cyclases/Protein prenyltransferases"/>
    <property type="match status" value="1"/>
</dbReference>
<name>A0A1F8AVD7_9BACT</name>
<sequence>MKTITKNQIIKAGEYIKKNCRPLEKARFGYLFEGNNIPGAIVEELKKFQNPDGGFGHSLESDFLLPDSSPMATTIAFQFLEEISDPNDEVIEKAVKYLEKCFVKDRQGWFTVPKQVNNYPHAVWWHWDGVKKQTVIDDSWGNPTAEIIGYLNKYKKFITTLDLDVLTENTISYWENRREFPSEHEVYCFIRLYNHLPLDKAKRLEKKIKEATEKLVCLDYKKWNTYVPQPLQFENFAKSGIEKNLDYLVTTIGENGVWSPNWIWHQYEDVWLEQKIKWEGVLTIHNLGILKRHNRIE</sequence>
<protein>
    <recommendedName>
        <fullName evidence="3">Prenyltransferase</fullName>
    </recommendedName>
</protein>
<dbReference type="Proteomes" id="UP000178603">
    <property type="component" value="Unassembled WGS sequence"/>
</dbReference>
<comment type="caution">
    <text evidence="1">The sequence shown here is derived from an EMBL/GenBank/DDBJ whole genome shotgun (WGS) entry which is preliminary data.</text>
</comment>
<evidence type="ECO:0000313" key="1">
    <source>
        <dbReference type="EMBL" id="OGM55195.1"/>
    </source>
</evidence>
<gene>
    <name evidence="1" type="ORF">A3E44_02830</name>
</gene>
<dbReference type="EMBL" id="MGGW01000004">
    <property type="protein sequence ID" value="OGM55195.1"/>
    <property type="molecule type" value="Genomic_DNA"/>
</dbReference>
<proteinExistence type="predicted"/>
<accession>A0A1F8AVD7</accession>
<evidence type="ECO:0008006" key="3">
    <source>
        <dbReference type="Google" id="ProtNLM"/>
    </source>
</evidence>
<dbReference type="Gene3D" id="1.50.10.20">
    <property type="match status" value="1"/>
</dbReference>
<evidence type="ECO:0000313" key="2">
    <source>
        <dbReference type="Proteomes" id="UP000178603"/>
    </source>
</evidence>
<dbReference type="InterPro" id="IPR008930">
    <property type="entry name" value="Terpenoid_cyclase/PrenylTrfase"/>
</dbReference>
<reference evidence="1 2" key="1">
    <citation type="journal article" date="2016" name="Nat. Commun.">
        <title>Thousands of microbial genomes shed light on interconnected biogeochemical processes in an aquifer system.</title>
        <authorList>
            <person name="Anantharaman K."/>
            <person name="Brown C.T."/>
            <person name="Hug L.A."/>
            <person name="Sharon I."/>
            <person name="Castelle C.J."/>
            <person name="Probst A.J."/>
            <person name="Thomas B.C."/>
            <person name="Singh A."/>
            <person name="Wilkins M.J."/>
            <person name="Karaoz U."/>
            <person name="Brodie E.L."/>
            <person name="Williams K.H."/>
            <person name="Hubbard S.S."/>
            <person name="Banfield J.F."/>
        </authorList>
    </citation>
    <scope>NUCLEOTIDE SEQUENCE [LARGE SCALE GENOMIC DNA]</scope>
</reference>
<dbReference type="AlphaFoldDB" id="A0A1F8AVD7"/>
<organism evidence="1 2">
    <name type="scientific">Candidatus Woesebacteria bacterium RIFCSPHIGHO2_12_FULL_41_24</name>
    <dbReference type="NCBI Taxonomy" id="1802510"/>
    <lineage>
        <taxon>Bacteria</taxon>
        <taxon>Candidatus Woeseibacteriota</taxon>
    </lineage>
</organism>